<keyword evidence="4 9" id="KW-0159">Chromosome partition</keyword>
<evidence type="ECO:0000259" key="11">
    <source>
        <dbReference type="PROSITE" id="PS51900"/>
    </source>
</evidence>
<feature type="active site" description="O-(3'-phospho-DNA)-tyrosine intermediate" evidence="9">
    <location>
        <position position="270"/>
    </location>
</feature>
<sequence>MTLESAIIDYLQHLKLERGLSDNTVSAYRRDLEAFAKAIGAKDPARISAVAVTAYFGGMNKLGMKPSSIARKLSSLRQFFAYLTDAGTISESPLISYSAPKIARYHPDYLSPRDIESIIRTADSFGRNDKRNRAIIEVLYGCGLRISELIDLSRENFEFEAGFLRVTGKGEKQRLVPVGSFARKAVLEYLESRAGSDGGVVFAGRGGRKFSRTGVWKIVKQMVRRAGIIKRVTPHTFRHSFATHLLEGGADLRVVQEMLGHADISTTEIYTRLDRDYIIAEHRKYHPRELAGHKGSPRSG</sequence>
<keyword evidence="3 9" id="KW-0132">Cell division</keyword>
<dbReference type="GO" id="GO:0006313">
    <property type="term" value="P:DNA transposition"/>
    <property type="evidence" value="ECO:0007669"/>
    <property type="project" value="UniProtKB-UniRule"/>
</dbReference>
<dbReference type="Gene3D" id="1.10.150.130">
    <property type="match status" value="1"/>
</dbReference>
<evidence type="ECO:0000256" key="2">
    <source>
        <dbReference type="ARBA" id="ARBA00022490"/>
    </source>
</evidence>
<dbReference type="GO" id="GO:0005737">
    <property type="term" value="C:cytoplasm"/>
    <property type="evidence" value="ECO:0007669"/>
    <property type="project" value="UniProtKB-SubCell"/>
</dbReference>
<accession>A0A855X437</accession>
<comment type="caution">
    <text evidence="12">The sequence shown here is derived from an EMBL/GenBank/DDBJ whole genome shotgun (WGS) entry which is preliminary data.</text>
</comment>
<dbReference type="NCBIfam" id="NF001399">
    <property type="entry name" value="PRK00283.1"/>
    <property type="match status" value="1"/>
</dbReference>
<dbReference type="AlphaFoldDB" id="A0A855X437"/>
<dbReference type="PROSITE" id="PS51898">
    <property type="entry name" value="TYR_RECOMBINASE"/>
    <property type="match status" value="1"/>
</dbReference>
<dbReference type="InterPro" id="IPR011010">
    <property type="entry name" value="DNA_brk_join_enz"/>
</dbReference>
<dbReference type="HAMAP" id="MF_01808">
    <property type="entry name" value="Recomb_XerC_XerD"/>
    <property type="match status" value="1"/>
</dbReference>
<evidence type="ECO:0000313" key="13">
    <source>
        <dbReference type="Proteomes" id="UP000250918"/>
    </source>
</evidence>
<proteinExistence type="inferred from homology"/>
<evidence type="ECO:0000256" key="4">
    <source>
        <dbReference type="ARBA" id="ARBA00022829"/>
    </source>
</evidence>
<dbReference type="CDD" id="cd00798">
    <property type="entry name" value="INT_XerDC_C"/>
    <property type="match status" value="1"/>
</dbReference>
<keyword evidence="7 9" id="KW-0233">DNA recombination</keyword>
<dbReference type="GO" id="GO:0051301">
    <property type="term" value="P:cell division"/>
    <property type="evidence" value="ECO:0007669"/>
    <property type="project" value="UniProtKB-KW"/>
</dbReference>
<evidence type="ECO:0000256" key="1">
    <source>
        <dbReference type="ARBA" id="ARBA00004496"/>
    </source>
</evidence>
<dbReference type="SUPFAM" id="SSF56349">
    <property type="entry name" value="DNA breaking-rejoining enzymes"/>
    <property type="match status" value="1"/>
</dbReference>
<dbReference type="PROSITE" id="PS51900">
    <property type="entry name" value="CB"/>
    <property type="match status" value="1"/>
</dbReference>
<dbReference type="InterPro" id="IPR050090">
    <property type="entry name" value="Tyrosine_recombinase_XerCD"/>
</dbReference>
<dbReference type="EMBL" id="PQAP01000007">
    <property type="protein sequence ID" value="PWB75885.1"/>
    <property type="molecule type" value="Genomic_DNA"/>
</dbReference>
<evidence type="ECO:0000256" key="3">
    <source>
        <dbReference type="ARBA" id="ARBA00022618"/>
    </source>
</evidence>
<keyword evidence="8 9" id="KW-0131">Cell cycle</keyword>
<feature type="active site" evidence="9">
    <location>
        <position position="235"/>
    </location>
</feature>
<keyword evidence="5 9" id="KW-0229">DNA integration</keyword>
<dbReference type="GO" id="GO:0007059">
    <property type="term" value="P:chromosome segregation"/>
    <property type="evidence" value="ECO:0007669"/>
    <property type="project" value="UniProtKB-UniRule"/>
</dbReference>
<dbReference type="NCBIfam" id="NF040815">
    <property type="entry name" value="recomb_XerA_Arch"/>
    <property type="match status" value="1"/>
</dbReference>
<feature type="active site" evidence="9">
    <location>
        <position position="261"/>
    </location>
</feature>
<evidence type="ECO:0000256" key="7">
    <source>
        <dbReference type="ARBA" id="ARBA00023172"/>
    </source>
</evidence>
<dbReference type="InterPro" id="IPR044068">
    <property type="entry name" value="CB"/>
</dbReference>
<comment type="subunit">
    <text evidence="9">Forms a cyclic heterotetrameric complex composed of two molecules of XerC and two molecules of XerD.</text>
</comment>
<evidence type="ECO:0000259" key="10">
    <source>
        <dbReference type="PROSITE" id="PS51898"/>
    </source>
</evidence>
<protein>
    <recommendedName>
        <fullName evidence="9">Tyrosine recombinase XerC</fullName>
    </recommendedName>
</protein>
<evidence type="ECO:0000256" key="5">
    <source>
        <dbReference type="ARBA" id="ARBA00022908"/>
    </source>
</evidence>
<dbReference type="GO" id="GO:0003677">
    <property type="term" value="F:DNA binding"/>
    <property type="evidence" value="ECO:0007669"/>
    <property type="project" value="UniProtKB-UniRule"/>
</dbReference>
<feature type="domain" description="Tyr recombinase" evidence="10">
    <location>
        <begin position="105"/>
        <end position="283"/>
    </location>
</feature>
<evidence type="ECO:0000256" key="8">
    <source>
        <dbReference type="ARBA" id="ARBA00023306"/>
    </source>
</evidence>
<keyword evidence="6 9" id="KW-0238">DNA-binding</keyword>
<keyword evidence="2 9" id="KW-0963">Cytoplasm</keyword>
<dbReference type="GO" id="GO:0009037">
    <property type="term" value="F:tyrosine-based site-specific recombinase activity"/>
    <property type="evidence" value="ECO:0007669"/>
    <property type="project" value="UniProtKB-UniRule"/>
</dbReference>
<dbReference type="Pfam" id="PF02899">
    <property type="entry name" value="Phage_int_SAM_1"/>
    <property type="match status" value="1"/>
</dbReference>
<feature type="active site" evidence="9">
    <location>
        <position position="145"/>
    </location>
</feature>
<organism evidence="12 13">
    <name type="scientific">candidate division GN15 bacterium</name>
    <dbReference type="NCBI Taxonomy" id="2072418"/>
    <lineage>
        <taxon>Bacteria</taxon>
        <taxon>candidate division GN15</taxon>
    </lineage>
</organism>
<dbReference type="PANTHER" id="PTHR30349:SF81">
    <property type="entry name" value="TYROSINE RECOMBINASE XERC"/>
    <property type="match status" value="1"/>
</dbReference>
<dbReference type="PANTHER" id="PTHR30349">
    <property type="entry name" value="PHAGE INTEGRASE-RELATED"/>
    <property type="match status" value="1"/>
</dbReference>
<comment type="similarity">
    <text evidence="9">Belongs to the 'phage' integrase family. XerC subfamily.</text>
</comment>
<evidence type="ECO:0000256" key="9">
    <source>
        <dbReference type="HAMAP-Rule" id="MF_01808"/>
    </source>
</evidence>
<comment type="subcellular location">
    <subcellularLocation>
        <location evidence="1 9">Cytoplasm</location>
    </subcellularLocation>
</comment>
<dbReference type="Gene3D" id="1.10.443.10">
    <property type="entry name" value="Intergrase catalytic core"/>
    <property type="match status" value="1"/>
</dbReference>
<name>A0A855X437_9BACT</name>
<evidence type="ECO:0000256" key="6">
    <source>
        <dbReference type="ARBA" id="ARBA00023125"/>
    </source>
</evidence>
<comment type="function">
    <text evidence="9">Site-specific tyrosine recombinase, which acts by catalyzing the cutting and rejoining of the recombining DNA molecules. The XerC-XerD complex is essential to convert dimers of the bacterial chromosome into monomers to permit their segregation at cell division. It also contributes to the segregational stability of plasmids.</text>
</comment>
<evidence type="ECO:0000313" key="12">
    <source>
        <dbReference type="EMBL" id="PWB75885.1"/>
    </source>
</evidence>
<feature type="domain" description="Core-binding (CB)" evidence="11">
    <location>
        <begin position="1"/>
        <end position="84"/>
    </location>
</feature>
<dbReference type="InterPro" id="IPR023009">
    <property type="entry name" value="Tyrosine_recombinase_XerC/XerD"/>
</dbReference>
<dbReference type="InterPro" id="IPR004107">
    <property type="entry name" value="Integrase_SAM-like_N"/>
</dbReference>
<dbReference type="InterPro" id="IPR010998">
    <property type="entry name" value="Integrase_recombinase_N"/>
</dbReference>
<dbReference type="Proteomes" id="UP000250918">
    <property type="component" value="Unassembled WGS sequence"/>
</dbReference>
<reference evidence="12 13" key="1">
    <citation type="journal article" date="2018" name="ISME J.">
        <title>A methanotrophic archaeon couples anaerobic oxidation of methane to Fe(III) reduction.</title>
        <authorList>
            <person name="Cai C."/>
            <person name="Leu A.O."/>
            <person name="Xie G.J."/>
            <person name="Guo J."/>
            <person name="Feng Y."/>
            <person name="Zhao J.X."/>
            <person name="Tyson G.W."/>
            <person name="Yuan Z."/>
            <person name="Hu S."/>
        </authorList>
    </citation>
    <scope>NUCLEOTIDE SEQUENCE [LARGE SCALE GENOMIC DNA]</scope>
    <source>
        <strain evidence="12">FeB_12</strain>
    </source>
</reference>
<dbReference type="InterPro" id="IPR013762">
    <property type="entry name" value="Integrase-like_cat_sf"/>
</dbReference>
<dbReference type="Pfam" id="PF00589">
    <property type="entry name" value="Phage_integrase"/>
    <property type="match status" value="1"/>
</dbReference>
<gene>
    <name evidence="9" type="primary">xerC</name>
    <name evidence="12" type="ORF">C3F09_01875</name>
</gene>
<feature type="active site" evidence="9">
    <location>
        <position position="169"/>
    </location>
</feature>
<dbReference type="InterPro" id="IPR002104">
    <property type="entry name" value="Integrase_catalytic"/>
</dbReference>
<feature type="active site" evidence="9">
    <location>
        <position position="238"/>
    </location>
</feature>